<dbReference type="Pfam" id="PF05804">
    <property type="entry name" value="KAP"/>
    <property type="match status" value="1"/>
</dbReference>
<dbReference type="PANTHER" id="PTHR15605">
    <property type="entry name" value="KINESIN-ASSOCIATED PROTEINS"/>
    <property type="match status" value="1"/>
</dbReference>
<comment type="caution">
    <text evidence="1">The sequence shown here is derived from an EMBL/GenBank/DDBJ whole genome shotgun (WGS) entry which is preliminary data.</text>
</comment>
<sequence length="54" mass="6046">AEIDTVEKLAKLVPCEHEDLLNVTLRLLLNLSFDTGLRSKMVQADLLPKLTTLL</sequence>
<gene>
    <name evidence="1" type="ORF">M9458_040603</name>
</gene>
<evidence type="ECO:0000313" key="1">
    <source>
        <dbReference type="EMBL" id="KAL0164850.1"/>
    </source>
</evidence>
<dbReference type="PANTHER" id="PTHR15605:SF2">
    <property type="entry name" value="KINESIN-ASSOCIATED PROTEIN 3"/>
    <property type="match status" value="1"/>
</dbReference>
<organism evidence="1 2">
    <name type="scientific">Cirrhinus mrigala</name>
    <name type="common">Mrigala</name>
    <dbReference type="NCBI Taxonomy" id="683832"/>
    <lineage>
        <taxon>Eukaryota</taxon>
        <taxon>Metazoa</taxon>
        <taxon>Chordata</taxon>
        <taxon>Craniata</taxon>
        <taxon>Vertebrata</taxon>
        <taxon>Euteleostomi</taxon>
        <taxon>Actinopterygii</taxon>
        <taxon>Neopterygii</taxon>
        <taxon>Teleostei</taxon>
        <taxon>Ostariophysi</taxon>
        <taxon>Cypriniformes</taxon>
        <taxon>Cyprinidae</taxon>
        <taxon>Labeoninae</taxon>
        <taxon>Labeonini</taxon>
        <taxon>Cirrhinus</taxon>
    </lineage>
</organism>
<name>A0ABD0NTM7_CIRMR</name>
<dbReference type="InterPro" id="IPR016024">
    <property type="entry name" value="ARM-type_fold"/>
</dbReference>
<dbReference type="EMBL" id="JAMKFB020000020">
    <property type="protein sequence ID" value="KAL0164850.1"/>
    <property type="molecule type" value="Genomic_DNA"/>
</dbReference>
<proteinExistence type="predicted"/>
<reference evidence="1 2" key="1">
    <citation type="submission" date="2024-05" db="EMBL/GenBank/DDBJ databases">
        <title>Genome sequencing and assembly of Indian major carp, Cirrhinus mrigala (Hamilton, 1822).</title>
        <authorList>
            <person name="Mohindra V."/>
            <person name="Chowdhury L.M."/>
            <person name="Lal K."/>
            <person name="Jena J.K."/>
        </authorList>
    </citation>
    <scope>NUCLEOTIDE SEQUENCE [LARGE SCALE GENOMIC DNA]</scope>
    <source>
        <strain evidence="1">CM1030</strain>
        <tissue evidence="1">Blood</tissue>
    </source>
</reference>
<feature type="non-terminal residue" evidence="1">
    <location>
        <position position="54"/>
    </location>
</feature>
<evidence type="ECO:0000313" key="2">
    <source>
        <dbReference type="Proteomes" id="UP001529510"/>
    </source>
</evidence>
<dbReference type="SUPFAM" id="SSF48371">
    <property type="entry name" value="ARM repeat"/>
    <property type="match status" value="1"/>
</dbReference>
<accession>A0ABD0NTM7</accession>
<keyword evidence="2" id="KW-1185">Reference proteome</keyword>
<protein>
    <submittedName>
        <fullName evidence="1">Uncharacterized protein</fullName>
    </submittedName>
</protein>
<dbReference type="AlphaFoldDB" id="A0ABD0NTM7"/>
<feature type="non-terminal residue" evidence="1">
    <location>
        <position position="1"/>
    </location>
</feature>
<dbReference type="Proteomes" id="UP001529510">
    <property type="component" value="Unassembled WGS sequence"/>
</dbReference>
<dbReference type="InterPro" id="IPR008658">
    <property type="entry name" value="KAP3"/>
</dbReference>